<dbReference type="EMBL" id="CP033219">
    <property type="protein sequence ID" value="AZV77336.1"/>
    <property type="molecule type" value="Genomic_DNA"/>
</dbReference>
<dbReference type="PANTHER" id="PTHR33269">
    <property type="entry name" value="NADH-UBIQUINONE OXIDOREDUCTASE CHAIN 6"/>
    <property type="match status" value="1"/>
</dbReference>
<dbReference type="RefSeq" id="WP_127747891.1">
    <property type="nucleotide sequence ID" value="NZ_CP033219.1"/>
</dbReference>
<dbReference type="GO" id="GO:0005886">
    <property type="term" value="C:plasma membrane"/>
    <property type="evidence" value="ECO:0007669"/>
    <property type="project" value="UniProtKB-SubCell"/>
</dbReference>
<dbReference type="EC" id="7.1.1.-" evidence="2"/>
<feature type="transmembrane region" description="Helical" evidence="2">
    <location>
        <begin position="89"/>
        <end position="109"/>
    </location>
</feature>
<feature type="transmembrane region" description="Helical" evidence="2">
    <location>
        <begin position="57"/>
        <end position="77"/>
    </location>
</feature>
<dbReference type="KEGG" id="sedi:EBB79_05160"/>
<evidence type="ECO:0000256" key="2">
    <source>
        <dbReference type="RuleBase" id="RU004429"/>
    </source>
</evidence>
<keyword evidence="2" id="KW-0812">Transmembrane</keyword>
<keyword evidence="2" id="KW-1133">Transmembrane helix</keyword>
<dbReference type="Pfam" id="PF00499">
    <property type="entry name" value="Oxidored_q3"/>
    <property type="match status" value="1"/>
</dbReference>
<name>A0A3T0MZZ0_9RHOB</name>
<dbReference type="AlphaFoldDB" id="A0A3T0MZZ0"/>
<evidence type="ECO:0000256" key="1">
    <source>
        <dbReference type="ARBA" id="ARBA00005698"/>
    </source>
</evidence>
<sequence>MEREFFLLLSGVATISGLLVVVARNPIHSALALVACLVQIAAIYILLGAPFLAVIQIFVYVGAVMVLFLFVIMMLDVRKEAQTRYLRGAAWPGVIVLLLLAAELFALLIQSTRLHAVMGPGQPISQQPSVEDLSLLLFQDFLLPFEVASVILLVALVGAVVLARTDDKAAGVSADRSQQRGRQ</sequence>
<dbReference type="Proteomes" id="UP000283063">
    <property type="component" value="Chromosome"/>
</dbReference>
<dbReference type="InterPro" id="IPR042106">
    <property type="entry name" value="Nuo/plastoQ_OxRdtase_6_NuoJ"/>
</dbReference>
<accession>A0A3T0MZZ0</accession>
<comment type="catalytic activity">
    <reaction evidence="2">
        <text>a quinone + NADH + 5 H(+)(in) = a quinol + NAD(+) + 4 H(+)(out)</text>
        <dbReference type="Rhea" id="RHEA:57888"/>
        <dbReference type="ChEBI" id="CHEBI:15378"/>
        <dbReference type="ChEBI" id="CHEBI:24646"/>
        <dbReference type="ChEBI" id="CHEBI:57540"/>
        <dbReference type="ChEBI" id="CHEBI:57945"/>
        <dbReference type="ChEBI" id="CHEBI:132124"/>
    </reaction>
</comment>
<keyword evidence="4" id="KW-1185">Reference proteome</keyword>
<dbReference type="PANTHER" id="PTHR33269:SF17">
    <property type="entry name" value="NADH-UBIQUINONE OXIDOREDUCTASE CHAIN 6"/>
    <property type="match status" value="1"/>
</dbReference>
<dbReference type="OrthoDB" id="9790848at2"/>
<dbReference type="GO" id="GO:0008137">
    <property type="term" value="F:NADH dehydrogenase (ubiquinone) activity"/>
    <property type="evidence" value="ECO:0007669"/>
    <property type="project" value="UniProtKB-UniRule"/>
</dbReference>
<dbReference type="GO" id="GO:0048038">
    <property type="term" value="F:quinone binding"/>
    <property type="evidence" value="ECO:0007669"/>
    <property type="project" value="UniProtKB-UniRule"/>
</dbReference>
<comment type="subcellular location">
    <subcellularLocation>
        <location evidence="2">Cell membrane</location>
        <topology evidence="2">Multi-pass membrane protein</topology>
    </subcellularLocation>
</comment>
<dbReference type="Gene3D" id="1.20.120.1200">
    <property type="entry name" value="NADH-ubiquinone/plastoquinone oxidoreductase chain 6, subunit NuoJ"/>
    <property type="match status" value="1"/>
</dbReference>
<comment type="function">
    <text evidence="2">NDH-1 shuttles electrons from NADH, via FMN and iron-sulfur (Fe-S) centers, to quinones in the respiratory chain. Couples the redox reaction to proton translocation (for every two electrons transferred, four hydrogen ions are translocated across the cytoplasmic membrane), and thus conserves the redox energy in a proton gradient.</text>
</comment>
<evidence type="ECO:0000313" key="3">
    <source>
        <dbReference type="EMBL" id="AZV77336.1"/>
    </source>
</evidence>
<dbReference type="InterPro" id="IPR001457">
    <property type="entry name" value="NADH_UbQ/plastoQ_OxRdtase_su6"/>
</dbReference>
<keyword evidence="2" id="KW-0520">NAD</keyword>
<evidence type="ECO:0000313" key="4">
    <source>
        <dbReference type="Proteomes" id="UP000283063"/>
    </source>
</evidence>
<feature type="transmembrane region" description="Helical" evidence="2">
    <location>
        <begin position="30"/>
        <end position="51"/>
    </location>
</feature>
<feature type="transmembrane region" description="Helical" evidence="2">
    <location>
        <begin position="6"/>
        <end position="23"/>
    </location>
</feature>
<feature type="transmembrane region" description="Helical" evidence="2">
    <location>
        <begin position="141"/>
        <end position="163"/>
    </location>
</feature>
<proteinExistence type="inferred from homology"/>
<organism evidence="3 4">
    <name type="scientific">Parasedimentitalea marina</name>
    <dbReference type="NCBI Taxonomy" id="2483033"/>
    <lineage>
        <taxon>Bacteria</taxon>
        <taxon>Pseudomonadati</taxon>
        <taxon>Pseudomonadota</taxon>
        <taxon>Alphaproteobacteria</taxon>
        <taxon>Rhodobacterales</taxon>
        <taxon>Paracoccaceae</taxon>
        <taxon>Parasedimentitalea</taxon>
    </lineage>
</organism>
<keyword evidence="2" id="KW-1003">Cell membrane</keyword>
<keyword evidence="2" id="KW-0874">Quinone</keyword>
<reference evidence="3 4" key="1">
    <citation type="submission" date="2018-10" db="EMBL/GenBank/DDBJ databases">
        <title>Parasedimentitalea marina sp. nov., a psychrophilic bacterium isolated from deep seawater of the New Britain Trench.</title>
        <authorList>
            <person name="Cao J."/>
        </authorList>
    </citation>
    <scope>NUCLEOTIDE SEQUENCE [LARGE SCALE GENOMIC DNA]</scope>
    <source>
        <strain evidence="3 4">W43</strain>
    </source>
</reference>
<keyword evidence="2" id="KW-0472">Membrane</keyword>
<protein>
    <recommendedName>
        <fullName evidence="2">NADH-quinone oxidoreductase subunit J</fullName>
        <ecNumber evidence="2">7.1.1.-</ecNumber>
    </recommendedName>
</protein>
<gene>
    <name evidence="3" type="ORF">EBB79_05160</name>
</gene>
<comment type="similarity">
    <text evidence="1 2">Belongs to the complex I subunit 6 family.</text>
</comment>